<dbReference type="Gene3D" id="3.30.1330.50">
    <property type="entry name" value="2-C-methyl-D-erythritol 2,4-cyclodiphosphate synthase"/>
    <property type="match status" value="1"/>
</dbReference>
<dbReference type="GO" id="GO:0008685">
    <property type="term" value="F:2-C-methyl-D-erythritol 2,4-cyclodiphosphate synthase activity"/>
    <property type="evidence" value="ECO:0007669"/>
    <property type="project" value="UniProtKB-UniRule"/>
</dbReference>
<comment type="catalytic activity">
    <reaction evidence="1 14">
        <text>4-CDP-2-C-methyl-D-erythritol 2-phosphate = 2-C-methyl-D-erythritol 2,4-cyclic diphosphate + CMP</text>
        <dbReference type="Rhea" id="RHEA:23864"/>
        <dbReference type="ChEBI" id="CHEBI:57919"/>
        <dbReference type="ChEBI" id="CHEBI:58483"/>
        <dbReference type="ChEBI" id="CHEBI:60377"/>
        <dbReference type="EC" id="4.6.1.12"/>
    </reaction>
</comment>
<feature type="region of interest" description="2-C-methyl-D-erythritol 2,4-cyclodiphosphate synthase" evidence="14">
    <location>
        <begin position="277"/>
        <end position="433"/>
    </location>
</feature>
<comment type="pathway">
    <text evidence="5 14">Isoprenoid biosynthesis; isopentenyl diphosphate biosynthesis via DXP pathway; isopentenyl diphosphate from 1-deoxy-D-xylulose 5-phosphate: step 2/6.</text>
</comment>
<evidence type="ECO:0000256" key="10">
    <source>
        <dbReference type="ARBA" id="ARBA00022723"/>
    </source>
</evidence>
<comment type="similarity">
    <text evidence="6">Belongs to the IspF family.</text>
</comment>
<evidence type="ECO:0000256" key="7">
    <source>
        <dbReference type="ARBA" id="ARBA00009789"/>
    </source>
</evidence>
<evidence type="ECO:0000256" key="4">
    <source>
        <dbReference type="ARBA" id="ARBA00004709"/>
    </source>
</evidence>
<dbReference type="SUPFAM" id="SSF53448">
    <property type="entry name" value="Nucleotide-diphospho-sugar transferases"/>
    <property type="match status" value="1"/>
</dbReference>
<name>A0A4U8YXF1_METTU</name>
<feature type="binding site" evidence="14">
    <location>
        <position position="285"/>
    </location>
    <ligand>
        <name>a divalent metal cation</name>
        <dbReference type="ChEBI" id="CHEBI:60240"/>
    </ligand>
</feature>
<dbReference type="Pfam" id="PF01128">
    <property type="entry name" value="IspD"/>
    <property type="match status" value="1"/>
</dbReference>
<keyword evidence="9 14" id="KW-0548">Nucleotidyltransferase</keyword>
<comment type="catalytic activity">
    <reaction evidence="2 14">
        <text>2-C-methyl-D-erythritol 4-phosphate + CTP + H(+) = 4-CDP-2-C-methyl-D-erythritol + diphosphate</text>
        <dbReference type="Rhea" id="RHEA:13429"/>
        <dbReference type="ChEBI" id="CHEBI:15378"/>
        <dbReference type="ChEBI" id="CHEBI:33019"/>
        <dbReference type="ChEBI" id="CHEBI:37563"/>
        <dbReference type="ChEBI" id="CHEBI:57823"/>
        <dbReference type="ChEBI" id="CHEBI:58262"/>
        <dbReference type="EC" id="2.7.7.60"/>
    </reaction>
</comment>
<keyword evidence="12 14" id="KW-0456">Lyase</keyword>
<dbReference type="CDD" id="cd00554">
    <property type="entry name" value="MECDP_synthase"/>
    <property type="match status" value="1"/>
</dbReference>
<dbReference type="Pfam" id="PF02542">
    <property type="entry name" value="YgbB"/>
    <property type="match status" value="1"/>
</dbReference>
<dbReference type="CDD" id="cd02516">
    <property type="entry name" value="CDP-ME_synthetase"/>
    <property type="match status" value="1"/>
</dbReference>
<feature type="binding site" evidence="14">
    <location>
        <position position="317"/>
    </location>
    <ligand>
        <name>a divalent metal cation</name>
        <dbReference type="ChEBI" id="CHEBI:60240"/>
    </ligand>
</feature>
<evidence type="ECO:0000256" key="8">
    <source>
        <dbReference type="ARBA" id="ARBA00022679"/>
    </source>
</evidence>
<evidence type="ECO:0000256" key="11">
    <source>
        <dbReference type="ARBA" id="ARBA00023229"/>
    </source>
</evidence>
<dbReference type="InterPro" id="IPR034683">
    <property type="entry name" value="IspD/TarI"/>
</dbReference>
<feature type="binding site" evidence="14">
    <location>
        <position position="414"/>
    </location>
    <ligand>
        <name>4-CDP-2-C-methyl-D-erythritol 2-phosphate</name>
        <dbReference type="ChEBI" id="CHEBI:57919"/>
    </ligand>
</feature>
<sequence length="433" mass="46081">MTQGWKSDRNSAALSMLHNADAIQQFSRFMNARSPLYGAELAILVVAAGRGSRVGAGRPKQYRPLAGRTMLAHNLAALLRAAPHALIAPVIHEDDLELYRESVASLGARAQNLRAPIFGGATRQESVRAGLEALDLDRNKRPKIVLIHDAARIFASDELIARAILAAKAHGAAIPGVVVTDTIKEIADDDFIARTPPRARLRAVQTPQAFDFDLILAAHRKAAAAGANELTDDAAIAEWVGHRVHVFEGDAGNMKITSAEDVVAAEARLIRDLQDIRTGQGYDVHAFGPGDHIWLGGLKVPHDHGLVGHSDADVLSHAITDALLGALADGDIGSHFPPSDPQWRGAASKIFLAAAAAKVRERGGMIAHIDATLVCERPKVGPHREAIRASIAAIIDAPLDRVAVKATTSERLGFTGREEGIASIAIATIRLPL</sequence>
<comment type="caution">
    <text evidence="14">Lacks conserved residue(s) required for the propagation of feature annotation.</text>
</comment>
<dbReference type="NCBIfam" id="TIGR00151">
    <property type="entry name" value="ispF"/>
    <property type="match status" value="1"/>
</dbReference>
<dbReference type="GO" id="GO:0046872">
    <property type="term" value="F:metal ion binding"/>
    <property type="evidence" value="ECO:0007669"/>
    <property type="project" value="UniProtKB-KW"/>
</dbReference>
<dbReference type="EMBL" id="LR536450">
    <property type="protein sequence ID" value="VFU08009.1"/>
    <property type="molecule type" value="Genomic_DNA"/>
</dbReference>
<feature type="binding site" evidence="14">
    <location>
        <position position="283"/>
    </location>
    <ligand>
        <name>a divalent metal cation</name>
        <dbReference type="ChEBI" id="CHEBI:60240"/>
    </ligand>
</feature>
<comment type="similarity">
    <text evidence="14">In the N-terminal section; belongs to the IspD/TarI cytidylyltransferase family. IspD subfamily.</text>
</comment>
<dbReference type="InterPro" id="IPR026596">
    <property type="entry name" value="IspD/F"/>
</dbReference>
<dbReference type="GO" id="GO:0016114">
    <property type="term" value="P:terpenoid biosynthetic process"/>
    <property type="evidence" value="ECO:0007669"/>
    <property type="project" value="InterPro"/>
</dbReference>
<gene>
    <name evidence="14 16" type="primary">ispDF</name>
    <name evidence="16" type="ORF">MTUNDRAET4_1116</name>
</gene>
<evidence type="ECO:0000259" key="15">
    <source>
        <dbReference type="Pfam" id="PF02542"/>
    </source>
</evidence>
<dbReference type="EC" id="4.6.1.12" evidence="14"/>
<feature type="binding site" evidence="14">
    <location>
        <begin position="309"/>
        <end position="310"/>
    </location>
    <ligand>
        <name>4-CDP-2-C-methyl-D-erythritol 2-phosphate</name>
        <dbReference type="ChEBI" id="CHEBI:57919"/>
    </ligand>
</feature>
<feature type="site" description="Positions MEP for the nucleophilic attack" evidence="14">
    <location>
        <position position="255"/>
    </location>
</feature>
<dbReference type="Gene3D" id="3.90.550.10">
    <property type="entry name" value="Spore Coat Polysaccharide Biosynthesis Protein SpsA, Chain A"/>
    <property type="match status" value="1"/>
</dbReference>
<evidence type="ECO:0000313" key="17">
    <source>
        <dbReference type="Proteomes" id="UP000294360"/>
    </source>
</evidence>
<evidence type="ECO:0000256" key="5">
    <source>
        <dbReference type="ARBA" id="ARBA00004787"/>
    </source>
</evidence>
<keyword evidence="13 14" id="KW-0511">Multifunctional enzyme</keyword>
<evidence type="ECO:0000256" key="13">
    <source>
        <dbReference type="ARBA" id="ARBA00023268"/>
    </source>
</evidence>
<dbReference type="PROSITE" id="PS01350">
    <property type="entry name" value="ISPF"/>
    <property type="match status" value="1"/>
</dbReference>
<accession>A0A4U8YXF1</accession>
<dbReference type="EC" id="2.7.7.60" evidence="14"/>
<organism evidence="16 17">
    <name type="scientific">Methylocella tundrae</name>
    <dbReference type="NCBI Taxonomy" id="227605"/>
    <lineage>
        <taxon>Bacteria</taxon>
        <taxon>Pseudomonadati</taxon>
        <taxon>Pseudomonadota</taxon>
        <taxon>Alphaproteobacteria</taxon>
        <taxon>Hyphomicrobiales</taxon>
        <taxon>Beijerinckiaceae</taxon>
        <taxon>Methylocella</taxon>
    </lineage>
</organism>
<dbReference type="NCBIfam" id="NF006899">
    <property type="entry name" value="PRK09382.1"/>
    <property type="match status" value="1"/>
</dbReference>
<feature type="site" description="Transition state stabilizer" evidence="14">
    <location>
        <position position="53"/>
    </location>
</feature>
<comment type="similarity">
    <text evidence="7">Belongs to the IspD/TarI cytidylyltransferase family. IspD subfamily.</text>
</comment>
<keyword evidence="8 14" id="KW-0808">Transferase</keyword>
<dbReference type="SUPFAM" id="SSF69765">
    <property type="entry name" value="IpsF-like"/>
    <property type="match status" value="1"/>
</dbReference>
<dbReference type="InterPro" id="IPR018294">
    <property type="entry name" value="ISPD_synthase_CS"/>
</dbReference>
<dbReference type="PANTHER" id="PTHR43181">
    <property type="entry name" value="2-C-METHYL-D-ERYTHRITOL 2,4-CYCLODIPHOSPHATE SYNTHASE, CHLOROPLASTIC"/>
    <property type="match status" value="1"/>
</dbReference>
<comment type="pathway">
    <text evidence="4 14">Isoprenoid biosynthesis; isopentenyl diphosphate biosynthesis via DXP pathway; isopentenyl diphosphate from 1-deoxy-D-xylulose 5-phosphate: step 4/6.</text>
</comment>
<dbReference type="GO" id="GO:0019288">
    <property type="term" value="P:isopentenyl diphosphate biosynthetic process, methylerythritol 4-phosphate pathway"/>
    <property type="evidence" value="ECO:0007669"/>
    <property type="project" value="UniProtKB-UniRule"/>
</dbReference>
<protein>
    <recommendedName>
        <fullName evidence="14">Bifunctional enzyme IspD/IspF</fullName>
    </recommendedName>
    <domain>
        <recommendedName>
            <fullName evidence="14">2-C-methyl-D-erythritol 4-phosphate cytidylyltransferase</fullName>
            <ecNumber evidence="14">2.7.7.60</ecNumber>
        </recommendedName>
        <alternativeName>
            <fullName evidence="14">4-diphosphocytidyl-2C-methyl-D-erythritol synthase</fullName>
        </alternativeName>
        <alternativeName>
            <fullName evidence="14">MEP cytidylyltransferase</fullName>
            <shortName evidence="14">MCT</shortName>
        </alternativeName>
    </domain>
    <domain>
        <recommendedName>
            <fullName evidence="14">2-C-methyl-D-erythritol 2,4-cyclodiphosphate synthase</fullName>
            <shortName evidence="14">MECDP-synthase</shortName>
            <shortName evidence="14">MECPP-synthase</shortName>
            <shortName evidence="14">MECPS</shortName>
            <ecNumber evidence="14">4.6.1.12</ecNumber>
        </recommendedName>
    </domain>
</protein>
<evidence type="ECO:0000313" key="16">
    <source>
        <dbReference type="EMBL" id="VFU08009.1"/>
    </source>
</evidence>
<dbReference type="GO" id="GO:0050518">
    <property type="term" value="F:2-C-methyl-D-erythritol 4-phosphate cytidylyltransferase activity"/>
    <property type="evidence" value="ECO:0007669"/>
    <property type="project" value="UniProtKB-UniRule"/>
</dbReference>
<evidence type="ECO:0000256" key="12">
    <source>
        <dbReference type="ARBA" id="ARBA00023239"/>
    </source>
</evidence>
<feature type="binding site" evidence="14">
    <location>
        <begin position="331"/>
        <end position="333"/>
    </location>
    <ligand>
        <name>4-CDP-2-C-methyl-D-erythritol 2-phosphate</name>
        <dbReference type="ChEBI" id="CHEBI:57919"/>
    </ligand>
</feature>
<dbReference type="KEGG" id="mtun:MTUNDRAET4_1116"/>
<feature type="binding site" evidence="14">
    <location>
        <position position="417"/>
    </location>
    <ligand>
        <name>4-CDP-2-C-methyl-D-erythritol 2-phosphate</name>
        <dbReference type="ChEBI" id="CHEBI:57919"/>
    </ligand>
</feature>
<dbReference type="FunFam" id="3.90.550.10:FF:000003">
    <property type="entry name" value="2-C-methyl-D-erythritol 4-phosphate cytidylyltransferase"/>
    <property type="match status" value="1"/>
</dbReference>
<feature type="site" description="Transition state stabilizer" evidence="14">
    <location>
        <position position="309"/>
    </location>
</feature>
<dbReference type="PROSITE" id="PS01295">
    <property type="entry name" value="ISPD"/>
    <property type="match status" value="1"/>
</dbReference>
<evidence type="ECO:0000256" key="1">
    <source>
        <dbReference type="ARBA" id="ARBA00000200"/>
    </source>
</evidence>
<feature type="binding site" evidence="14">
    <location>
        <begin position="283"/>
        <end position="285"/>
    </location>
    <ligand>
        <name>4-CDP-2-C-methyl-D-erythritol 2-phosphate</name>
        <dbReference type="ChEBI" id="CHEBI:57919"/>
    </ligand>
</feature>
<proteinExistence type="inferred from homology"/>
<dbReference type="InterPro" id="IPR003526">
    <property type="entry name" value="MECDP_synthase"/>
</dbReference>
<feature type="region of interest" description="2-C-methyl-D-erythritol 4-phosphate cytidylyltransferase" evidence="14">
    <location>
        <begin position="1"/>
        <end position="276"/>
    </location>
</feature>
<dbReference type="InterPro" id="IPR020555">
    <property type="entry name" value="MECDP_synthase_CS"/>
</dbReference>
<dbReference type="NCBIfam" id="TIGR00453">
    <property type="entry name" value="ispD"/>
    <property type="match status" value="1"/>
</dbReference>
<dbReference type="HAMAP" id="MF_00107">
    <property type="entry name" value="IspF"/>
    <property type="match status" value="1"/>
</dbReference>
<dbReference type="UniPathway" id="UPA00056">
    <property type="reaction ID" value="UER00093"/>
</dbReference>
<feature type="binding site" evidence="14">
    <location>
        <begin position="407"/>
        <end position="410"/>
    </location>
    <ligand>
        <name>4-CDP-2-C-methyl-D-erythritol 2-phosphate</name>
        <dbReference type="ChEBI" id="CHEBI:57919"/>
    </ligand>
</feature>
<reference evidence="16 17" key="1">
    <citation type="submission" date="2019-03" db="EMBL/GenBank/DDBJ databases">
        <authorList>
            <person name="Kox A.R. M."/>
        </authorList>
    </citation>
    <scope>NUCLEOTIDE SEQUENCE [LARGE SCALE GENOMIC DNA]</scope>
    <source>
        <strain evidence="16">MTUNDRAET4 annotated genome</strain>
    </source>
</reference>
<dbReference type="AlphaFoldDB" id="A0A4U8YXF1"/>
<dbReference type="HAMAP" id="MF_00108">
    <property type="entry name" value="IspD"/>
    <property type="match status" value="1"/>
</dbReference>
<comment type="function">
    <text evidence="14">Bifunctional enzyme that catalyzes the formation of 4-diphosphocytidyl-2-C-methyl-D-erythritol from CTP and 2-C-methyl-D-erythritol 4-phosphate (MEP) (IspD), and catalyzes the conversion of 4-diphosphocytidyl-2-C-methyl-D-erythritol 2-phosphate (CDP-ME2P) to 2-C-methyl-D-erythritol 2,4-cyclodiphosphate (ME-CPP) with a corresponding release of cytidine 5-monophosphate (CMP) (IspF).</text>
</comment>
<dbReference type="InterPro" id="IPR036571">
    <property type="entry name" value="MECDP_synthase_sf"/>
</dbReference>
<feature type="domain" description="2-C-methyl-D-erythritol 2,4-cyclodiphosphate synthase" evidence="15">
    <location>
        <begin position="276"/>
        <end position="429"/>
    </location>
</feature>
<comment type="similarity">
    <text evidence="14">In the C-terminal section; belongs to the IspF family.</text>
</comment>
<dbReference type="InterPro" id="IPR001228">
    <property type="entry name" value="IspD"/>
</dbReference>
<dbReference type="PANTHER" id="PTHR43181:SF1">
    <property type="entry name" value="2-C-METHYL-D-ERYTHRITOL 2,4-CYCLODIPHOSPHATE SYNTHASE, CHLOROPLASTIC"/>
    <property type="match status" value="1"/>
</dbReference>
<evidence type="ECO:0000256" key="14">
    <source>
        <dbReference type="HAMAP-Rule" id="MF_01520"/>
    </source>
</evidence>
<evidence type="ECO:0000256" key="2">
    <source>
        <dbReference type="ARBA" id="ARBA00001282"/>
    </source>
</evidence>
<keyword evidence="10 14" id="KW-0479">Metal-binding</keyword>
<keyword evidence="11 14" id="KW-0414">Isoprene biosynthesis</keyword>
<dbReference type="Proteomes" id="UP000294360">
    <property type="component" value="Chromosome"/>
</dbReference>
<dbReference type="HAMAP" id="MF_01520">
    <property type="entry name" value="IspDF"/>
    <property type="match status" value="1"/>
</dbReference>
<feature type="site" description="Transition state stabilizer" evidence="14">
    <location>
        <position position="408"/>
    </location>
</feature>
<feature type="site" description="Positions MEP for the nucleophilic attack" evidence="14">
    <location>
        <position position="198"/>
    </location>
</feature>
<comment type="cofactor">
    <cofactor evidence="3 14">
        <name>a divalent metal cation</name>
        <dbReference type="ChEBI" id="CHEBI:60240"/>
    </cofactor>
</comment>
<dbReference type="InterPro" id="IPR029044">
    <property type="entry name" value="Nucleotide-diphossugar_trans"/>
</dbReference>
<evidence type="ECO:0000256" key="9">
    <source>
        <dbReference type="ARBA" id="ARBA00022695"/>
    </source>
</evidence>
<feature type="site" description="Transition state stabilizer" evidence="14">
    <location>
        <position position="60"/>
    </location>
</feature>
<evidence type="ECO:0000256" key="3">
    <source>
        <dbReference type="ARBA" id="ARBA00001968"/>
    </source>
</evidence>
<evidence type="ECO:0000256" key="6">
    <source>
        <dbReference type="ARBA" id="ARBA00008480"/>
    </source>
</evidence>